<dbReference type="PROSITE" id="PS00518">
    <property type="entry name" value="ZF_RING_1"/>
    <property type="match status" value="1"/>
</dbReference>
<evidence type="ECO:0000313" key="14">
    <source>
        <dbReference type="RefSeq" id="XP_008587696.1"/>
    </source>
</evidence>
<comment type="catalytic activity">
    <reaction evidence="1">
        <text>S-ubiquitinyl-[E2 ubiquitin-conjugating enzyme]-L-cysteine + [acceptor protein]-L-lysine = [E2 ubiquitin-conjugating enzyme]-L-cysteine + N(6)-ubiquitinyl-[acceptor protein]-L-lysine.</text>
        <dbReference type="EC" id="2.3.2.27"/>
    </reaction>
</comment>
<dbReference type="CDD" id="cd16584">
    <property type="entry name" value="RING-HC_TRIM56_C-V"/>
    <property type="match status" value="1"/>
</dbReference>
<evidence type="ECO:0000259" key="12">
    <source>
        <dbReference type="PROSITE" id="PS50119"/>
    </source>
</evidence>
<dbReference type="InterPro" id="IPR000315">
    <property type="entry name" value="Znf_B-box"/>
</dbReference>
<dbReference type="SMART" id="SM00336">
    <property type="entry name" value="BBOX"/>
    <property type="match status" value="1"/>
</dbReference>
<dbReference type="Gene3D" id="3.30.160.60">
    <property type="entry name" value="Classic Zinc Finger"/>
    <property type="match status" value="1"/>
</dbReference>
<dbReference type="RefSeq" id="XP_008587696.1">
    <property type="nucleotide sequence ID" value="XM_008589474.1"/>
</dbReference>
<accession>A0ABM0S4A5</accession>
<evidence type="ECO:0000256" key="1">
    <source>
        <dbReference type="ARBA" id="ARBA00000900"/>
    </source>
</evidence>
<feature type="compositionally biased region" description="Polar residues" evidence="10">
    <location>
        <begin position="388"/>
        <end position="410"/>
    </location>
</feature>
<feature type="region of interest" description="Disordered" evidence="10">
    <location>
        <begin position="378"/>
        <end position="501"/>
    </location>
</feature>
<feature type="compositionally biased region" description="Basic and acidic residues" evidence="10">
    <location>
        <begin position="419"/>
        <end position="455"/>
    </location>
</feature>
<dbReference type="GeneID" id="103604900"/>
<dbReference type="InterPro" id="IPR047153">
    <property type="entry name" value="TRIM45/56/19-like"/>
</dbReference>
<evidence type="ECO:0000256" key="3">
    <source>
        <dbReference type="ARBA" id="ARBA00012483"/>
    </source>
</evidence>
<keyword evidence="13" id="KW-1185">Reference proteome</keyword>
<evidence type="ECO:0000256" key="7">
    <source>
        <dbReference type="ARBA" id="ARBA00022833"/>
    </source>
</evidence>
<evidence type="ECO:0000313" key="13">
    <source>
        <dbReference type="Proteomes" id="UP000694923"/>
    </source>
</evidence>
<dbReference type="PROSITE" id="PS50119">
    <property type="entry name" value="ZF_BBOX"/>
    <property type="match status" value="1"/>
</dbReference>
<evidence type="ECO:0000256" key="5">
    <source>
        <dbReference type="ARBA" id="ARBA00022723"/>
    </source>
</evidence>
<evidence type="ECO:0000256" key="6">
    <source>
        <dbReference type="ARBA" id="ARBA00022771"/>
    </source>
</evidence>
<dbReference type="InterPro" id="IPR001841">
    <property type="entry name" value="Znf_RING"/>
</dbReference>
<feature type="domain" description="RING-type" evidence="11">
    <location>
        <begin position="21"/>
        <end position="60"/>
    </location>
</feature>
<dbReference type="PROSITE" id="PS50089">
    <property type="entry name" value="ZF_RING_2"/>
    <property type="match status" value="1"/>
</dbReference>
<keyword evidence="9" id="KW-0175">Coiled coil</keyword>
<dbReference type="SMART" id="SM00184">
    <property type="entry name" value="RING"/>
    <property type="match status" value="1"/>
</dbReference>
<dbReference type="PANTHER" id="PTHR25462">
    <property type="entry name" value="BONUS, ISOFORM C-RELATED"/>
    <property type="match status" value="1"/>
</dbReference>
<dbReference type="PANTHER" id="PTHR25462:SF299">
    <property type="entry name" value="E3 UBIQUITIN-PROTEIN LIGASE TRIM56"/>
    <property type="match status" value="1"/>
</dbReference>
<keyword evidence="7" id="KW-0862">Zinc</keyword>
<organism evidence="13 14">
    <name type="scientific">Galeopterus variegatus</name>
    <name type="common">Malayan flying lemur</name>
    <name type="synonym">Cynocephalus variegatus</name>
    <dbReference type="NCBI Taxonomy" id="482537"/>
    <lineage>
        <taxon>Eukaryota</taxon>
        <taxon>Metazoa</taxon>
        <taxon>Chordata</taxon>
        <taxon>Craniata</taxon>
        <taxon>Vertebrata</taxon>
        <taxon>Euteleostomi</taxon>
        <taxon>Mammalia</taxon>
        <taxon>Eutheria</taxon>
        <taxon>Euarchontoglires</taxon>
        <taxon>Dermoptera</taxon>
        <taxon>Cynocephalidae</taxon>
        <taxon>Galeopterus</taxon>
    </lineage>
</organism>
<evidence type="ECO:0000259" key="11">
    <source>
        <dbReference type="PROSITE" id="PS50089"/>
    </source>
</evidence>
<dbReference type="InterPro" id="IPR027370">
    <property type="entry name" value="Znf-RING_euk"/>
</dbReference>
<dbReference type="InterPro" id="IPR017907">
    <property type="entry name" value="Znf_RING_CS"/>
</dbReference>
<dbReference type="Gene3D" id="2.120.10.30">
    <property type="entry name" value="TolB, C-terminal domain"/>
    <property type="match status" value="1"/>
</dbReference>
<reference evidence="14" key="1">
    <citation type="submission" date="2025-08" db="UniProtKB">
        <authorList>
            <consortium name="RefSeq"/>
        </authorList>
    </citation>
    <scope>IDENTIFICATION</scope>
</reference>
<dbReference type="SUPFAM" id="SSF75011">
    <property type="entry name" value="3-carboxy-cis,cis-mucoante lactonizing enzyme"/>
    <property type="match status" value="1"/>
</dbReference>
<proteinExistence type="inferred from homology"/>
<dbReference type="Gene3D" id="3.30.40.10">
    <property type="entry name" value="Zinc/RING finger domain, C3HC4 (zinc finger)"/>
    <property type="match status" value="1"/>
</dbReference>
<dbReference type="Proteomes" id="UP000694923">
    <property type="component" value="Unplaced"/>
</dbReference>
<dbReference type="InterPro" id="IPR011042">
    <property type="entry name" value="6-blade_b-propeller_TolB-like"/>
</dbReference>
<evidence type="ECO:0000256" key="2">
    <source>
        <dbReference type="ARBA" id="ARBA00008518"/>
    </source>
</evidence>
<dbReference type="SUPFAM" id="SSF57850">
    <property type="entry name" value="RING/U-box"/>
    <property type="match status" value="1"/>
</dbReference>
<dbReference type="Pfam" id="PF00643">
    <property type="entry name" value="zf-B_box"/>
    <property type="match status" value="1"/>
</dbReference>
<dbReference type="EC" id="2.3.2.27" evidence="3"/>
<evidence type="ECO:0000256" key="10">
    <source>
        <dbReference type="SAM" id="MobiDB-lite"/>
    </source>
</evidence>
<feature type="domain" description="B box-type" evidence="12">
    <location>
        <begin position="164"/>
        <end position="205"/>
    </location>
</feature>
<comment type="similarity">
    <text evidence="2">Belongs to the TRIM/RBCC family.</text>
</comment>
<feature type="compositionally biased region" description="Basic residues" evidence="10">
    <location>
        <begin position="473"/>
        <end position="484"/>
    </location>
</feature>
<dbReference type="SUPFAM" id="SSF57845">
    <property type="entry name" value="B-box zinc-binding domain"/>
    <property type="match status" value="1"/>
</dbReference>
<dbReference type="CDD" id="cd19810">
    <property type="entry name" value="Bbox1_TRIM56_C-V"/>
    <property type="match status" value="1"/>
</dbReference>
<protein>
    <recommendedName>
        <fullName evidence="3">RING-type E3 ubiquitin transferase</fullName>
        <ecNumber evidence="3">2.3.2.27</ecNumber>
    </recommendedName>
</protein>
<sequence length="770" mass="83504">MVSQGSSPSLLEALSSDFLACKICLEQLRVPKTLPCLHTYCQDCLAQLAENGHVRCPECRETVPVPPTGVAAFKTNFFVNGLLDLVKARACGDLHAGKPACALCPLVGGTSTGGPATARCLDCADDLCQACADGHRCTRQTHTHRVVDLVGYRRGWYDEEARERQAAQCPQHPGEALRFLCQPCSQLLCRECRLDPHLDHPCMPLAEAVRARRPGLEELLAGVDNNLVELEAARMAEKEALVRLREQAARVGTQVEEAAEGVLRALLAQKQEVLGQLRAHVEAAEEAARERLAELEGREQAAKAAAAFARRVLNLGREAEILSLEGAIARRLRQLQGCPWMPGPAPCLLPQLELHPGLLDKDCHLLRLFFEEQHLQDGGKNVAGTQGGDETQSQRDNGAKTVRQNGNQPQCREGAQTPKDNKAQMPREDGAQTPKEGRAKMSQEDRAQTPNKDRAQMPQEDGEAHIQRGSQSNKKRKFKGRLKSISREPSPAPGPNLEGSGLLPRPIFSCSFPIRMPGDKRSPRITGLCPFGSREILVADEQNRALKRFSLNGDYKGAVPVPEGCSPCSVAALQDAVAFSAGARLYLISPDGEVQWRRALSLSQASHAVAALPSGDRVSVSVAGHVEVYNMEGSLATRFIPGGKANRGLRALVFLTVSPQGNYVGSDWQQNSVVVCDGLGQVIGEYKGPGLHGCQPGSVSVDKKGYIFLTLREVNKVVILDPKGSLLGDFLTAYHGLEKPRVTTMVDGRYLVVSLSNGTIHVFRVRSPDS</sequence>
<dbReference type="InterPro" id="IPR013083">
    <property type="entry name" value="Znf_RING/FYVE/PHD"/>
</dbReference>
<evidence type="ECO:0000256" key="9">
    <source>
        <dbReference type="SAM" id="Coils"/>
    </source>
</evidence>
<evidence type="ECO:0000256" key="8">
    <source>
        <dbReference type="PROSITE-ProRule" id="PRU00024"/>
    </source>
</evidence>
<dbReference type="Pfam" id="PF13445">
    <property type="entry name" value="zf-RING_UBOX"/>
    <property type="match status" value="1"/>
</dbReference>
<dbReference type="CDD" id="cd19789">
    <property type="entry name" value="Bbox2_TRIM56_C-V"/>
    <property type="match status" value="1"/>
</dbReference>
<name>A0ABM0S4A5_GALVR</name>
<evidence type="ECO:0000256" key="4">
    <source>
        <dbReference type="ARBA" id="ARBA00022553"/>
    </source>
</evidence>
<keyword evidence="5" id="KW-0479">Metal-binding</keyword>
<keyword evidence="4" id="KW-0597">Phosphoprotein</keyword>
<gene>
    <name evidence="14" type="primary">TRIM56</name>
</gene>
<feature type="coiled-coil region" evidence="9">
    <location>
        <begin position="227"/>
        <end position="305"/>
    </location>
</feature>
<keyword evidence="6 8" id="KW-0863">Zinc-finger</keyword>